<feature type="compositionally biased region" description="Basic and acidic residues" evidence="1">
    <location>
        <begin position="101"/>
        <end position="114"/>
    </location>
</feature>
<evidence type="ECO:0000313" key="2">
    <source>
        <dbReference type="EMBL" id="SDN99788.1"/>
    </source>
</evidence>
<feature type="compositionally biased region" description="Low complexity" evidence="1">
    <location>
        <begin position="366"/>
        <end position="390"/>
    </location>
</feature>
<proteinExistence type="predicted"/>
<gene>
    <name evidence="2" type="ORF">SAMN04489798_1737</name>
</gene>
<sequence>MPTKLDITQIPARQLLQPSADSSLAPYLLRPAMLRTMPLPDEHGFRTIVARKFVDVKNEGTVYVEFDDAIGTYRATDLYKKQPQGPALYKNDGEATWSQRPEARETVTLKRPLPDESVLETTLPDKHPRVQSPGPQRSVEDTPASPRPGSTQPSQTPRAQLIDGPLQSLYPDKTASELETLLRSYNLSPGQQTRLHKDMLENLTIPEWAEQHKQMSRDTGNPRRHDLLYSEIEPNLRHLRNGTATTGLYELHLSLTHEFLDSFLVKAGYSRNRNNCLYRTDIPAVFRGDERTPFELANDGWMLPRYNHKPYATTQKAMSVTVSLKAAKMYGGDEPDPEYLLYNSQTNKYPGKQPNDASDDSDASDVSDVSDVSTTTNSQIASSGSESDSSLQLDLERNYETTRHKQQIQFVYAIDSRNMELVLGEENHAFNRAANGPNWFPDDDLEALLSVSRRGISADRIWVFDSSHQKAVRVKDLQDHVDDTDDAYARKVEERTHSGADNKDEYDRLIAGVAAAGKPVLLLSSDKDWFGNDIVWPSLSENQH</sequence>
<reference evidence="2 3" key="1">
    <citation type="submission" date="2016-10" db="EMBL/GenBank/DDBJ databases">
        <authorList>
            <person name="de Groot N.N."/>
        </authorList>
    </citation>
    <scope>NUCLEOTIDE SEQUENCE [LARGE SCALE GENOMIC DNA]</scope>
    <source>
        <strain evidence="2 3">CECT 7543</strain>
    </source>
</reference>
<feature type="compositionally biased region" description="Polar residues" evidence="1">
    <location>
        <begin position="148"/>
        <end position="158"/>
    </location>
</feature>
<organism evidence="2 3">
    <name type="scientific">Pseudomonas arsenicoxydans</name>
    <dbReference type="NCBI Taxonomy" id="702115"/>
    <lineage>
        <taxon>Bacteria</taxon>
        <taxon>Pseudomonadati</taxon>
        <taxon>Pseudomonadota</taxon>
        <taxon>Gammaproteobacteria</taxon>
        <taxon>Pseudomonadales</taxon>
        <taxon>Pseudomonadaceae</taxon>
        <taxon>Pseudomonas</taxon>
    </lineage>
</organism>
<dbReference type="Proteomes" id="UP000198827">
    <property type="component" value="Chromosome I"/>
</dbReference>
<name>A0A1H0FYP2_9PSED</name>
<feature type="region of interest" description="Disordered" evidence="1">
    <location>
        <begin position="83"/>
        <end position="167"/>
    </location>
</feature>
<dbReference type="EMBL" id="LT629705">
    <property type="protein sequence ID" value="SDN99788.1"/>
    <property type="molecule type" value="Genomic_DNA"/>
</dbReference>
<evidence type="ECO:0000256" key="1">
    <source>
        <dbReference type="SAM" id="MobiDB-lite"/>
    </source>
</evidence>
<accession>A0A1H0FYP2</accession>
<protein>
    <submittedName>
        <fullName evidence="2">Uncharacterized protein</fullName>
    </submittedName>
</protein>
<evidence type="ECO:0000313" key="3">
    <source>
        <dbReference type="Proteomes" id="UP000198827"/>
    </source>
</evidence>
<dbReference type="AlphaFoldDB" id="A0A1H0FYP2"/>
<feature type="region of interest" description="Disordered" evidence="1">
    <location>
        <begin position="336"/>
        <end position="392"/>
    </location>
</feature>